<dbReference type="InterPro" id="IPR050204">
    <property type="entry name" value="AraC_XylS_family_regulators"/>
</dbReference>
<reference evidence="5" key="1">
    <citation type="submission" date="2022-10" db="EMBL/GenBank/DDBJ databases">
        <title>The complete genomes of actinobacterial strains from the NBC collection.</title>
        <authorList>
            <person name="Joergensen T.S."/>
            <person name="Alvarez Arevalo M."/>
            <person name="Sterndorff E.B."/>
            <person name="Faurdal D."/>
            <person name="Vuksanovic O."/>
            <person name="Mourched A.-S."/>
            <person name="Charusanti P."/>
            <person name="Shaw S."/>
            <person name="Blin K."/>
            <person name="Weber T."/>
        </authorList>
    </citation>
    <scope>NUCLEOTIDE SEQUENCE</scope>
    <source>
        <strain evidence="5">NBC_01482</strain>
    </source>
</reference>
<dbReference type="Pfam" id="PF12833">
    <property type="entry name" value="HTH_18"/>
    <property type="match status" value="1"/>
</dbReference>
<evidence type="ECO:0000256" key="1">
    <source>
        <dbReference type="ARBA" id="ARBA00023015"/>
    </source>
</evidence>
<evidence type="ECO:0000256" key="3">
    <source>
        <dbReference type="ARBA" id="ARBA00023163"/>
    </source>
</evidence>
<evidence type="ECO:0000256" key="2">
    <source>
        <dbReference type="ARBA" id="ARBA00023125"/>
    </source>
</evidence>
<dbReference type="InterPro" id="IPR018060">
    <property type="entry name" value="HTH_AraC"/>
</dbReference>
<dbReference type="Proteomes" id="UP001432062">
    <property type="component" value="Chromosome"/>
</dbReference>
<dbReference type="InterPro" id="IPR009057">
    <property type="entry name" value="Homeodomain-like_sf"/>
</dbReference>
<keyword evidence="6" id="KW-1185">Reference proteome</keyword>
<gene>
    <name evidence="5" type="ORF">OG563_37335</name>
</gene>
<name>A0ABZ1YND9_9NOCA</name>
<dbReference type="SUPFAM" id="SSF46689">
    <property type="entry name" value="Homeodomain-like"/>
    <property type="match status" value="1"/>
</dbReference>
<sequence length="306" mass="33219">MDVLRGSGLEWWSQTCASAFVPMLVTTDESCRGELHVAELDGIGVSRLICDSGELVRTTRLIESAPRNDILLSLTLGGALCVSAVGFPRRSVLGSSAFCTADRQYAISVDGPADVLTLRVPRERLHGSDYRLRDLHARPVNGCRQDQTKLLLDFMLSVLGVKSDGAAERRVLAGIAVDLLSLVLSDRGDAPGSVAGSAREGAYDLARVVVDKKFSDPTLTINQIAHQCGVSRRQLEMVFAEHGESPAALLRRVRLEAARSMLAAEESVSVTDIAHAVGFSDVTTFIRAFRRTHRNTPHAWRVSADR</sequence>
<dbReference type="InterPro" id="IPR018062">
    <property type="entry name" value="HTH_AraC-typ_CS"/>
</dbReference>
<dbReference type="Gene3D" id="1.10.10.60">
    <property type="entry name" value="Homeodomain-like"/>
    <property type="match status" value="1"/>
</dbReference>
<keyword evidence="1" id="KW-0805">Transcription regulation</keyword>
<dbReference type="InterPro" id="IPR035418">
    <property type="entry name" value="AraC-bd_2"/>
</dbReference>
<evidence type="ECO:0000313" key="5">
    <source>
        <dbReference type="EMBL" id="WUV44760.1"/>
    </source>
</evidence>
<dbReference type="RefSeq" id="WP_329407850.1">
    <property type="nucleotide sequence ID" value="NZ_CP109441.1"/>
</dbReference>
<dbReference type="Pfam" id="PF14525">
    <property type="entry name" value="AraC_binding_2"/>
    <property type="match status" value="1"/>
</dbReference>
<dbReference type="PANTHER" id="PTHR46796:SF6">
    <property type="entry name" value="ARAC SUBFAMILY"/>
    <property type="match status" value="1"/>
</dbReference>
<dbReference type="SMART" id="SM00342">
    <property type="entry name" value="HTH_ARAC"/>
    <property type="match status" value="1"/>
</dbReference>
<evidence type="ECO:0000313" key="6">
    <source>
        <dbReference type="Proteomes" id="UP001432062"/>
    </source>
</evidence>
<dbReference type="PANTHER" id="PTHR46796">
    <property type="entry name" value="HTH-TYPE TRANSCRIPTIONAL ACTIVATOR RHAS-RELATED"/>
    <property type="match status" value="1"/>
</dbReference>
<keyword evidence="3" id="KW-0804">Transcription</keyword>
<dbReference type="EMBL" id="CP109441">
    <property type="protein sequence ID" value="WUV44760.1"/>
    <property type="molecule type" value="Genomic_DNA"/>
</dbReference>
<dbReference type="PROSITE" id="PS01124">
    <property type="entry name" value="HTH_ARAC_FAMILY_2"/>
    <property type="match status" value="1"/>
</dbReference>
<keyword evidence="2" id="KW-0238">DNA-binding</keyword>
<organism evidence="5 6">
    <name type="scientific">Nocardia vinacea</name>
    <dbReference type="NCBI Taxonomy" id="96468"/>
    <lineage>
        <taxon>Bacteria</taxon>
        <taxon>Bacillati</taxon>
        <taxon>Actinomycetota</taxon>
        <taxon>Actinomycetes</taxon>
        <taxon>Mycobacteriales</taxon>
        <taxon>Nocardiaceae</taxon>
        <taxon>Nocardia</taxon>
    </lineage>
</organism>
<proteinExistence type="predicted"/>
<dbReference type="PROSITE" id="PS00041">
    <property type="entry name" value="HTH_ARAC_FAMILY_1"/>
    <property type="match status" value="1"/>
</dbReference>
<feature type="domain" description="HTH araC/xylS-type" evidence="4">
    <location>
        <begin position="204"/>
        <end position="303"/>
    </location>
</feature>
<protein>
    <submittedName>
        <fullName evidence="5">AraC family transcriptional regulator</fullName>
    </submittedName>
</protein>
<accession>A0ABZ1YND9</accession>
<evidence type="ECO:0000259" key="4">
    <source>
        <dbReference type="PROSITE" id="PS01124"/>
    </source>
</evidence>